<evidence type="ECO:0000256" key="6">
    <source>
        <dbReference type="ARBA" id="ARBA00022833"/>
    </source>
</evidence>
<reference evidence="16" key="1">
    <citation type="submission" date="2025-08" db="UniProtKB">
        <authorList>
            <consortium name="Ensembl"/>
        </authorList>
    </citation>
    <scope>IDENTIFICATION</scope>
</reference>
<feature type="domain" description="CXXC-type" evidence="15">
    <location>
        <begin position="453"/>
        <end position="494"/>
    </location>
</feature>
<evidence type="ECO:0000256" key="4">
    <source>
        <dbReference type="ARBA" id="ARBA00022723"/>
    </source>
</evidence>
<feature type="region of interest" description="Disordered" evidence="14">
    <location>
        <begin position="1"/>
        <end position="73"/>
    </location>
</feature>
<dbReference type="GO" id="GO:0070579">
    <property type="term" value="F:DNA 5-methylcytosine dioxygenase activity"/>
    <property type="evidence" value="ECO:0007669"/>
    <property type="project" value="UniProtKB-UniRule"/>
</dbReference>
<comment type="function">
    <text evidence="13">Dioxygenase that catalyzes the conversion of the modified genomic base 5-methylcytosine (5mC) into 5-hydroxymethylcytosine (5hmC) and plays a key role in epigenetic chromatin reprogramming during embryonic development.</text>
</comment>
<comment type="cofactor">
    <cofactor evidence="13">
        <name>Fe(2+)</name>
        <dbReference type="ChEBI" id="CHEBI:29033"/>
    </cofactor>
    <text evidence="13">Binds 1 Fe(2+) ion per subunit.</text>
</comment>
<dbReference type="Ensembl" id="ENSNNAT00000006238.1">
    <property type="protein sequence ID" value="ENSNNAP00000005965.1"/>
    <property type="gene ID" value="ENSNNAG00000003887.1"/>
</dbReference>
<feature type="region of interest" description="Disordered" evidence="14">
    <location>
        <begin position="495"/>
        <end position="529"/>
    </location>
</feature>
<dbReference type="PROSITE" id="PS51058">
    <property type="entry name" value="ZF_CXXC"/>
    <property type="match status" value="1"/>
</dbReference>
<keyword evidence="17" id="KW-1185">Reference proteome</keyword>
<dbReference type="Proteomes" id="UP000694559">
    <property type="component" value="Unplaced"/>
</dbReference>
<dbReference type="GO" id="GO:0005506">
    <property type="term" value="F:iron ion binding"/>
    <property type="evidence" value="ECO:0007669"/>
    <property type="project" value="Ensembl"/>
</dbReference>
<comment type="catalytic activity">
    <reaction evidence="11 13">
        <text>a 5-hydroxymethyl-2'-deoxycytidine in DNA + 2-oxoglutarate + O2 = a 5-formyl-2'-deoxycytidine in DNA + succinate + CO2 + H2O</text>
        <dbReference type="Rhea" id="RHEA:53828"/>
        <dbReference type="Rhea" id="RHEA-COMP:13315"/>
        <dbReference type="Rhea" id="RHEA-COMP:13656"/>
        <dbReference type="ChEBI" id="CHEBI:15377"/>
        <dbReference type="ChEBI" id="CHEBI:15379"/>
        <dbReference type="ChEBI" id="CHEBI:16526"/>
        <dbReference type="ChEBI" id="CHEBI:16810"/>
        <dbReference type="ChEBI" id="CHEBI:30031"/>
        <dbReference type="ChEBI" id="CHEBI:136731"/>
        <dbReference type="ChEBI" id="CHEBI:137731"/>
        <dbReference type="EC" id="1.14.11.80"/>
    </reaction>
</comment>
<feature type="region of interest" description="Disordered" evidence="14">
    <location>
        <begin position="965"/>
        <end position="1002"/>
    </location>
</feature>
<evidence type="ECO:0000256" key="10">
    <source>
        <dbReference type="ARBA" id="ARBA00047840"/>
    </source>
</evidence>
<dbReference type="PANTHER" id="PTHR23358">
    <property type="entry name" value="METHYLCYTOSINE DIOXYGENASE TET"/>
    <property type="match status" value="1"/>
</dbReference>
<sequence length="1951" mass="216693">MARDARSSRLIKKEEISKKKPSPVRKKSCQGIKDAKKESSKKECPTSCRKLIENQKDGKKKSQRRKPPLSSPCRFLRSSVTKAFSGTSWMNLELTDNVLFHNQPPLSYGGFSMTLRRKPFSHRLFQASTITKAKKSSPRKRQQVRSGISSALERKEVEQTTRAFARDLNLNSELPSPKGDKAPCSQEAGWSSVDDNQAKKRGIIGVMDTCNSGMLEEEHRCEEFVSSEQALEDLFTNTSNEILSEPLLHQLHLDFDTTLRVQEDELGTPVEPYAKSNLNLPPVPPEHFCSHSFSMLSLSSEQDLALHNKSPETSLESHSKTEHDMVLHPYAEPLIAEEKCLQCASGPEGCLKEPDLVGELPIPEDLALVPSSQTLDSSSYYSCEPPNEQSVSPPNKSVPRHPEPLLQLGRDGKTTNSPQDPKKCDTNTAVASEASSFESPTGGCLASLQPVLEKKKRRRCGVCEPCLRKTNCEECSCCRKRKTSHRICKKRKCEELKKPPPSIPPSKQPAEVLTENKRPQRRKRRVPKGDLKSKLVNGCRAELLEYVAYGHGEKYKLKANYSLPWEDVQTNEKGSMAGLETEKWVPNENPSLNIHVNGDFCNAGTRDENLTHFEKDAKLVYSSSIIDEAPKLFAHTARNGIKILPHSPAECDTSLKSDVSTLKKADVNTTAKLANSCNHSNSSASWSEAAQLNSIYPLKDCVSTFLSLIKNRNLTVEQVVAIEALTRLSEAPLGHSSPAKPEGLEQQTSHLLNSYKKDSPCPLKSSALKVIKGTCPQKDQQLFPHPASQKRIHPKGLFHKAQGAISEFPGKSPGPSNLLRRLHCTSKDTRPFSALASGGNSGIATKKCPLHHKIALGPCSKNSSTVRQWWNRGETLGKWEGKAVHNLNLKSSSVFKGGVHSQDEEEVATQLTQLAAIIESSRTSPNPKTTTTLLGRLPPDMQSKNKQDQCLLQKKQSVFGRNNYSSLLVKQRQPPRKNEKSVPRAKRLKKKPQVVPDQPSQLQQECQYSELQDIQKKPSKLRRLGRIASQDAKLSALGKKSSKTKGQKAWNRSALSSQQKPAVLFLPKTQIIFHRPLPASIQGKIRNKPLDFCIKQGSENGQMFTEKDKNSQVQQTMNIPQLRPFPQIFSQRADGDICEESQAKPQDTVEQKDQNLQLIPRNGGDGLPGDTMHTLKNVEHVSEATFPTLRTLETEKQQGTGNLRCSPTKNTLSSFLESPMTFLDTPTKNLIDTPSKKGQSNFPTCDCVEQIIEKDEGPYYTHLGTGPNIAAVREIMEDRYGAKGSAVRIEVVVYTGREGKSSQGCPIAKWVIRRSSDEEKLLCLVRQRAGHHCQTAVIVILILAWEGIPHLLADTLYKELTQSLRKYGCPTSRRCALNEDRTCACQGLDPETCGASFSFGCSWSMYYNGCKFARSKIPRKFRLLTDDHTQEENLENNLQTLATDVAPLYQKLAPDAFHNQVENEHLGPDCRLGSKKGRPFSGVTACIDFCAHAHKDTHNMHNGSTVVCTLTKEDNRTVGVIPNDEQLHVLPLYKMSQTDEFGTEEGLEAKIKTGAIQVLTAFPREVRMLAEPRRATKKKPDAKKQSLAEKKHSAPVRGKNGLPETTKRAPQSSGVKMNIVQPETKMETAEYFSSIKPNLGITTDCSPLKQRDPSSPLKLDSLSSSSQLSGGLMPVTNSQEDVSTPYGYLQCSSNKPHVTSTGNNNFDMSSRDYTGIVMDEKRNGVPLLLQDQTTSRPAVNRENLPLTTEHKLANKQNCEVNLKSSSASQVASSCESVLQLDNIEEDVSSNDSEEKAEEMWSDSEHNFLDNDIGGVAVAPSHGSILIECARRELHATTPLKKPNRNHPTRISLVFYQHKNLNEPKHGIALWEAKMAERAKEKEARKSGTETTGLPATDKNANQTNATQEIFYKENEFNQIPSRRALTVTHDNILTVSTYALTRVAGPYNHWA</sequence>
<dbReference type="GO" id="GO:0005694">
    <property type="term" value="C:chromosome"/>
    <property type="evidence" value="ECO:0007669"/>
    <property type="project" value="UniProtKB-SubCell"/>
</dbReference>
<dbReference type="InterPro" id="IPR024779">
    <property type="entry name" value="2OGFeDO_JBP1/TET_oxygenase_dom"/>
</dbReference>
<evidence type="ECO:0000256" key="8">
    <source>
        <dbReference type="ARBA" id="ARBA00023002"/>
    </source>
</evidence>
<keyword evidence="5 12" id="KW-0863">Zinc-finger</keyword>
<dbReference type="GO" id="GO:0000978">
    <property type="term" value="F:RNA polymerase II cis-regulatory region sequence-specific DNA binding"/>
    <property type="evidence" value="ECO:0007669"/>
    <property type="project" value="Ensembl"/>
</dbReference>
<feature type="region of interest" description="Disordered" evidence="14">
    <location>
        <begin position="1032"/>
        <end position="1054"/>
    </location>
</feature>
<evidence type="ECO:0000256" key="11">
    <source>
        <dbReference type="ARBA" id="ARBA00049431"/>
    </source>
</evidence>
<organism evidence="16 17">
    <name type="scientific">Naja naja</name>
    <name type="common">Indian cobra</name>
    <dbReference type="NCBI Taxonomy" id="35670"/>
    <lineage>
        <taxon>Eukaryota</taxon>
        <taxon>Metazoa</taxon>
        <taxon>Chordata</taxon>
        <taxon>Craniata</taxon>
        <taxon>Vertebrata</taxon>
        <taxon>Euteleostomi</taxon>
        <taxon>Lepidosauria</taxon>
        <taxon>Squamata</taxon>
        <taxon>Bifurcata</taxon>
        <taxon>Unidentata</taxon>
        <taxon>Episquamata</taxon>
        <taxon>Toxicofera</taxon>
        <taxon>Serpentes</taxon>
        <taxon>Colubroidea</taxon>
        <taxon>Elapidae</taxon>
        <taxon>Elapinae</taxon>
        <taxon>Naja</taxon>
    </lineage>
</organism>
<dbReference type="OrthoDB" id="8854879at2759"/>
<dbReference type="InterPro" id="IPR002857">
    <property type="entry name" value="Znf_CXXC"/>
</dbReference>
<dbReference type="GO" id="GO:0008327">
    <property type="term" value="F:methyl-CpG binding"/>
    <property type="evidence" value="ECO:0007669"/>
    <property type="project" value="Ensembl"/>
</dbReference>
<evidence type="ECO:0000256" key="2">
    <source>
        <dbReference type="ARBA" id="ARBA00007502"/>
    </source>
</evidence>
<feature type="region of interest" description="Disordered" evidence="14">
    <location>
        <begin position="1643"/>
        <end position="1681"/>
    </location>
</feature>
<comment type="similarity">
    <text evidence="2 13">Belongs to the TET family.</text>
</comment>
<feature type="compositionally biased region" description="Basic residues" evidence="14">
    <location>
        <begin position="19"/>
        <end position="28"/>
    </location>
</feature>
<protein>
    <recommendedName>
        <fullName evidence="13">Methylcytosine dioxygenase TET</fullName>
        <ecNumber evidence="13">1.14.11.80</ecNumber>
    </recommendedName>
</protein>
<feature type="region of interest" description="Disordered" evidence="14">
    <location>
        <begin position="921"/>
        <end position="948"/>
    </location>
</feature>
<dbReference type="InterPro" id="IPR040175">
    <property type="entry name" value="TET1/2/3"/>
</dbReference>
<dbReference type="SMART" id="SM01333">
    <property type="entry name" value="Tet_JBP"/>
    <property type="match status" value="1"/>
</dbReference>
<name>A0A8C6VG31_NAJNA</name>
<feature type="region of interest" description="Disordered" evidence="14">
    <location>
        <begin position="377"/>
        <end position="438"/>
    </location>
</feature>
<gene>
    <name evidence="16" type="primary">TET1</name>
</gene>
<keyword evidence="6 13" id="KW-0862">Zinc</keyword>
<evidence type="ECO:0000256" key="1">
    <source>
        <dbReference type="ARBA" id="ARBA00004286"/>
    </source>
</evidence>
<evidence type="ECO:0000256" key="9">
    <source>
        <dbReference type="ARBA" id="ARBA00023004"/>
    </source>
</evidence>
<comment type="catalytic activity">
    <reaction evidence="10 13">
        <text>a 5-formyl-2'-deoxycytidine in DNA + 2-oxoglutarate + O2 = a 5-carboxyl-2'-deoxycytidine in DNA + succinate + CO2 + H(+)</text>
        <dbReference type="Rhea" id="RHEA:53832"/>
        <dbReference type="Rhea" id="RHEA-COMP:13656"/>
        <dbReference type="Rhea" id="RHEA-COMP:13657"/>
        <dbReference type="ChEBI" id="CHEBI:15378"/>
        <dbReference type="ChEBI" id="CHEBI:15379"/>
        <dbReference type="ChEBI" id="CHEBI:16526"/>
        <dbReference type="ChEBI" id="CHEBI:16810"/>
        <dbReference type="ChEBI" id="CHEBI:30031"/>
        <dbReference type="ChEBI" id="CHEBI:137731"/>
        <dbReference type="ChEBI" id="CHEBI:137732"/>
        <dbReference type="EC" id="1.14.11.80"/>
    </reaction>
</comment>
<evidence type="ECO:0000313" key="16">
    <source>
        <dbReference type="Ensembl" id="ENSNNAP00000005965.1"/>
    </source>
</evidence>
<dbReference type="Pfam" id="PF12851">
    <property type="entry name" value="Tet_JBP"/>
    <property type="match status" value="1"/>
</dbReference>
<evidence type="ECO:0000256" key="3">
    <source>
        <dbReference type="ARBA" id="ARBA00022454"/>
    </source>
</evidence>
<feature type="region of interest" description="Disordered" evidence="14">
    <location>
        <begin position="1572"/>
        <end position="1615"/>
    </location>
</feature>
<evidence type="ECO:0000256" key="13">
    <source>
        <dbReference type="RuleBase" id="RU367064"/>
    </source>
</evidence>
<keyword evidence="3" id="KW-0158">Chromosome</keyword>
<feature type="compositionally biased region" description="Basic residues" evidence="14">
    <location>
        <begin position="983"/>
        <end position="992"/>
    </location>
</feature>
<feature type="compositionally biased region" description="Basic residues" evidence="14">
    <location>
        <begin position="58"/>
        <end position="67"/>
    </location>
</feature>
<evidence type="ECO:0000256" key="7">
    <source>
        <dbReference type="ARBA" id="ARBA00022964"/>
    </source>
</evidence>
<evidence type="ECO:0000256" key="5">
    <source>
        <dbReference type="ARBA" id="ARBA00022771"/>
    </source>
</evidence>
<evidence type="ECO:0000256" key="14">
    <source>
        <dbReference type="SAM" id="MobiDB-lite"/>
    </source>
</evidence>
<evidence type="ECO:0000256" key="12">
    <source>
        <dbReference type="PROSITE-ProRule" id="PRU00509"/>
    </source>
</evidence>
<feature type="compositionally biased region" description="Basic residues" evidence="14">
    <location>
        <begin position="132"/>
        <end position="143"/>
    </location>
</feature>
<keyword evidence="4 13" id="KW-0479">Metal-binding</keyword>
<proteinExistence type="inferred from homology"/>
<feature type="compositionally biased region" description="Basic and acidic residues" evidence="14">
    <location>
        <begin position="33"/>
        <end position="57"/>
    </location>
</feature>
<comment type="subcellular location">
    <subcellularLocation>
        <location evidence="1">Chromosome</location>
    </subcellularLocation>
</comment>
<comment type="cofactor">
    <cofactor evidence="13">
        <name>Zn(2+)</name>
        <dbReference type="ChEBI" id="CHEBI:29105"/>
    </cofactor>
    <text evidence="13">The zinc ions have a structural role.</text>
</comment>
<feature type="compositionally biased region" description="Polar residues" evidence="14">
    <location>
        <begin position="921"/>
        <end position="933"/>
    </location>
</feature>
<evidence type="ECO:0000259" key="15">
    <source>
        <dbReference type="PROSITE" id="PS51058"/>
    </source>
</evidence>
<dbReference type="GO" id="GO:0044029">
    <property type="term" value="P:positive regulation of gene expression via chromosomal CpG island demethylation"/>
    <property type="evidence" value="ECO:0007669"/>
    <property type="project" value="Ensembl"/>
</dbReference>
<dbReference type="InterPro" id="IPR046942">
    <property type="entry name" value="TET_oxygenase"/>
</dbReference>
<keyword evidence="9 13" id="KW-0408">Iron</keyword>
<feature type="compositionally biased region" description="Polar residues" evidence="14">
    <location>
        <begin position="426"/>
        <end position="438"/>
    </location>
</feature>
<comment type="catalytic activity">
    <reaction evidence="13">
        <text>a 5-methyl-2'-deoxycytidine in DNA + 2-oxoglutarate + O2 = a 5-hydroxymethyl-2'-deoxycytidine in DNA + succinate + CO2</text>
        <dbReference type="Rhea" id="RHEA:52636"/>
        <dbReference type="Rhea" id="RHEA-COMP:11370"/>
        <dbReference type="Rhea" id="RHEA-COMP:13315"/>
        <dbReference type="ChEBI" id="CHEBI:15379"/>
        <dbReference type="ChEBI" id="CHEBI:16526"/>
        <dbReference type="ChEBI" id="CHEBI:16810"/>
        <dbReference type="ChEBI" id="CHEBI:30031"/>
        <dbReference type="ChEBI" id="CHEBI:85454"/>
        <dbReference type="ChEBI" id="CHEBI:136731"/>
        <dbReference type="EC" id="1.14.11.80"/>
    </reaction>
</comment>
<feature type="region of interest" description="Disordered" evidence="14">
    <location>
        <begin position="1880"/>
        <end position="1902"/>
    </location>
</feature>
<evidence type="ECO:0000313" key="17">
    <source>
        <dbReference type="Proteomes" id="UP000694559"/>
    </source>
</evidence>
<accession>A0A8C6VG31</accession>
<feature type="compositionally biased region" description="Low complexity" evidence="14">
    <location>
        <begin position="1653"/>
        <end position="1672"/>
    </location>
</feature>
<dbReference type="GO" id="GO:0005634">
    <property type="term" value="C:nucleus"/>
    <property type="evidence" value="ECO:0007669"/>
    <property type="project" value="UniProtKB-UniRule"/>
</dbReference>
<dbReference type="EC" id="1.14.11.80" evidence="13"/>
<dbReference type="OMA" id="VKEQLMH"/>
<dbReference type="GO" id="GO:0045944">
    <property type="term" value="P:positive regulation of transcription by RNA polymerase II"/>
    <property type="evidence" value="ECO:0007669"/>
    <property type="project" value="Ensembl"/>
</dbReference>
<feature type="compositionally biased region" description="Basic and acidic residues" evidence="14">
    <location>
        <begin position="1"/>
        <end position="18"/>
    </location>
</feature>
<keyword evidence="7 13" id="KW-0223">Dioxygenase</keyword>
<dbReference type="CDD" id="cd18895">
    <property type="entry name" value="TET1"/>
    <property type="match status" value="1"/>
</dbReference>
<dbReference type="GO" id="GO:0034614">
    <property type="term" value="P:cellular response to reactive oxygen species"/>
    <property type="evidence" value="ECO:0007669"/>
    <property type="project" value="Ensembl"/>
</dbReference>
<dbReference type="GO" id="GO:0141166">
    <property type="term" value="P:chromosomal 5-methylcytosine DNA demethylation pathway"/>
    <property type="evidence" value="ECO:0007669"/>
    <property type="project" value="UniProtKB-UniRule"/>
</dbReference>
<feature type="compositionally biased region" description="Basic and acidic residues" evidence="14">
    <location>
        <begin position="1572"/>
        <end position="1592"/>
    </location>
</feature>
<feature type="region of interest" description="Disordered" evidence="14">
    <location>
        <begin position="131"/>
        <end position="193"/>
    </location>
</feature>
<dbReference type="GO" id="GO:0008270">
    <property type="term" value="F:zinc ion binding"/>
    <property type="evidence" value="ECO:0007669"/>
    <property type="project" value="UniProtKB-UniRule"/>
</dbReference>
<dbReference type="GeneTree" id="ENSGT00940000158935"/>
<dbReference type="PANTHER" id="PTHR23358:SF2">
    <property type="entry name" value="METHYLCYTOSINE DIOXYGENASE TET1"/>
    <property type="match status" value="1"/>
</dbReference>
<keyword evidence="8 13" id="KW-0560">Oxidoreductase</keyword>
<reference evidence="16" key="2">
    <citation type="submission" date="2025-09" db="UniProtKB">
        <authorList>
            <consortium name="Ensembl"/>
        </authorList>
    </citation>
    <scope>IDENTIFICATION</scope>
</reference>
<feature type="compositionally biased region" description="Polar residues" evidence="14">
    <location>
        <begin position="1888"/>
        <end position="1902"/>
    </location>
</feature>